<keyword evidence="1" id="KW-0472">Membrane</keyword>
<evidence type="ECO:0000313" key="2">
    <source>
        <dbReference type="EMBL" id="KAF2399669.1"/>
    </source>
</evidence>
<feature type="transmembrane region" description="Helical" evidence="1">
    <location>
        <begin position="6"/>
        <end position="29"/>
    </location>
</feature>
<sequence>MTATGLALVLTSGSGSMVTLVGLALRMLVPIVWKYFNSEEEACTPEGEKWHMD</sequence>
<dbReference type="Proteomes" id="UP000799640">
    <property type="component" value="Unassembled WGS sequence"/>
</dbReference>
<keyword evidence="1" id="KW-0812">Transmembrane</keyword>
<dbReference type="EMBL" id="ML996697">
    <property type="protein sequence ID" value="KAF2399669.1"/>
    <property type="molecule type" value="Genomic_DNA"/>
</dbReference>
<keyword evidence="3" id="KW-1185">Reference proteome</keyword>
<evidence type="ECO:0000313" key="3">
    <source>
        <dbReference type="Proteomes" id="UP000799640"/>
    </source>
</evidence>
<protein>
    <submittedName>
        <fullName evidence="2">Uncharacterized protein</fullName>
    </submittedName>
</protein>
<proteinExistence type="predicted"/>
<keyword evidence="1" id="KW-1133">Transmembrane helix</keyword>
<organism evidence="2 3">
    <name type="scientific">Trichodelitschia bisporula</name>
    <dbReference type="NCBI Taxonomy" id="703511"/>
    <lineage>
        <taxon>Eukaryota</taxon>
        <taxon>Fungi</taxon>
        <taxon>Dikarya</taxon>
        <taxon>Ascomycota</taxon>
        <taxon>Pezizomycotina</taxon>
        <taxon>Dothideomycetes</taxon>
        <taxon>Dothideomycetes incertae sedis</taxon>
        <taxon>Phaeotrichales</taxon>
        <taxon>Phaeotrichaceae</taxon>
        <taxon>Trichodelitschia</taxon>
    </lineage>
</organism>
<gene>
    <name evidence="2" type="ORF">EJ06DRAFT_531188</name>
</gene>
<name>A0A6G1HV19_9PEZI</name>
<dbReference type="AlphaFoldDB" id="A0A6G1HV19"/>
<evidence type="ECO:0000256" key="1">
    <source>
        <dbReference type="SAM" id="Phobius"/>
    </source>
</evidence>
<accession>A0A6G1HV19</accession>
<reference evidence="2" key="1">
    <citation type="journal article" date="2020" name="Stud. Mycol.">
        <title>101 Dothideomycetes genomes: a test case for predicting lifestyles and emergence of pathogens.</title>
        <authorList>
            <person name="Haridas S."/>
            <person name="Albert R."/>
            <person name="Binder M."/>
            <person name="Bloem J."/>
            <person name="Labutti K."/>
            <person name="Salamov A."/>
            <person name="Andreopoulos B."/>
            <person name="Baker S."/>
            <person name="Barry K."/>
            <person name="Bills G."/>
            <person name="Bluhm B."/>
            <person name="Cannon C."/>
            <person name="Castanera R."/>
            <person name="Culley D."/>
            <person name="Daum C."/>
            <person name="Ezra D."/>
            <person name="Gonzalez J."/>
            <person name="Henrissat B."/>
            <person name="Kuo A."/>
            <person name="Liang C."/>
            <person name="Lipzen A."/>
            <person name="Lutzoni F."/>
            <person name="Magnuson J."/>
            <person name="Mondo S."/>
            <person name="Nolan M."/>
            <person name="Ohm R."/>
            <person name="Pangilinan J."/>
            <person name="Park H.-J."/>
            <person name="Ramirez L."/>
            <person name="Alfaro M."/>
            <person name="Sun H."/>
            <person name="Tritt A."/>
            <person name="Yoshinaga Y."/>
            <person name="Zwiers L.-H."/>
            <person name="Turgeon B."/>
            <person name="Goodwin S."/>
            <person name="Spatafora J."/>
            <person name="Crous P."/>
            <person name="Grigoriev I."/>
        </authorList>
    </citation>
    <scope>NUCLEOTIDE SEQUENCE</scope>
    <source>
        <strain evidence="2">CBS 262.69</strain>
    </source>
</reference>